<proteinExistence type="predicted"/>
<sequence>MMESRLNTSAASGLDHEHMALQADQQAKSAFFERLPAEIRRMIYVEFWKLSGSLKRHIVVQPQITSTYMENHISSSSCVLEDQNGPDSRYEAYKASALLEAAGTGDWRRDWIRRIDSNWSLHWKCEERRARQLRRPQASWSPFLNVLSTCRLMFLEAQHSLFTTLTFVFTDIPTATSFITSYLPSTFRHLEISIRSHPGLTELYYPAHLRPGPLPSIPGFSDSGVSPSHNPWSQFCAALAACTHLQTLNLAFDIRDLRAWRDRVYERSFFSDLWRVRTSGLFVLRLPEVRRENEDGKVGRPAGEGMELDYLEGRNLVDAPFVLLRAPRPDYMSVHLDNLRLSQRRMLALPAPP</sequence>
<dbReference type="Proteomes" id="UP000275385">
    <property type="component" value="Unassembled WGS sequence"/>
</dbReference>
<dbReference type="Pfam" id="PF24864">
    <property type="entry name" value="DUF7730"/>
    <property type="match status" value="1"/>
</dbReference>
<dbReference type="AlphaFoldDB" id="A0A420YIE3"/>
<dbReference type="PANTHER" id="PTHR38790">
    <property type="entry name" value="2EXR DOMAIN-CONTAINING PROTEIN-RELATED"/>
    <property type="match status" value="1"/>
</dbReference>
<evidence type="ECO:0000259" key="1">
    <source>
        <dbReference type="Pfam" id="PF24864"/>
    </source>
</evidence>
<reference evidence="2 3" key="1">
    <citation type="submission" date="2018-08" db="EMBL/GenBank/DDBJ databases">
        <title>Draft genome of the lignicolous fungus Coniochaeta pulveracea.</title>
        <authorList>
            <person name="Borstlap C.J."/>
            <person name="De Witt R.N."/>
            <person name="Botha A."/>
            <person name="Volschenk H."/>
        </authorList>
    </citation>
    <scope>NUCLEOTIDE SEQUENCE [LARGE SCALE GENOMIC DNA]</scope>
    <source>
        <strain evidence="2 3">CAB683</strain>
    </source>
</reference>
<name>A0A420YIE3_9PEZI</name>
<protein>
    <recommendedName>
        <fullName evidence="1">DUF7730 domain-containing protein</fullName>
    </recommendedName>
</protein>
<accession>A0A420YIE3</accession>
<dbReference type="EMBL" id="QVQW01000008">
    <property type="protein sequence ID" value="RKU47669.1"/>
    <property type="molecule type" value="Genomic_DNA"/>
</dbReference>
<comment type="caution">
    <text evidence="2">The sequence shown here is derived from an EMBL/GenBank/DDBJ whole genome shotgun (WGS) entry which is preliminary data.</text>
</comment>
<dbReference type="OrthoDB" id="4757095at2759"/>
<keyword evidence="3" id="KW-1185">Reference proteome</keyword>
<evidence type="ECO:0000313" key="2">
    <source>
        <dbReference type="EMBL" id="RKU47669.1"/>
    </source>
</evidence>
<dbReference type="STRING" id="177199.A0A420YIE3"/>
<dbReference type="InterPro" id="IPR056632">
    <property type="entry name" value="DUF7730"/>
</dbReference>
<organism evidence="2 3">
    <name type="scientific">Coniochaeta pulveracea</name>
    <dbReference type="NCBI Taxonomy" id="177199"/>
    <lineage>
        <taxon>Eukaryota</taxon>
        <taxon>Fungi</taxon>
        <taxon>Dikarya</taxon>
        <taxon>Ascomycota</taxon>
        <taxon>Pezizomycotina</taxon>
        <taxon>Sordariomycetes</taxon>
        <taxon>Sordariomycetidae</taxon>
        <taxon>Coniochaetales</taxon>
        <taxon>Coniochaetaceae</taxon>
        <taxon>Coniochaeta</taxon>
    </lineage>
</organism>
<feature type="domain" description="DUF7730" evidence="1">
    <location>
        <begin position="25"/>
        <end position="289"/>
    </location>
</feature>
<evidence type="ECO:0000313" key="3">
    <source>
        <dbReference type="Proteomes" id="UP000275385"/>
    </source>
</evidence>
<gene>
    <name evidence="2" type="ORF">DL546_009049</name>
</gene>